<sequence length="446" mass="48630">MGLGIVRWALSASLFSPDRTAAAAGLEETLLVMHHWRTNDGLSIGLSDRSVQDVVQRYGTPLYLYDLSKLRQQFLAISRVLGKDYAIHYSLKANNNLTISAELARLGCRADVSSEGELLIVSAAGFPPAGTIVTGPGKTPSLIKAALEHGAGLMTVESMTEARRVNLEAQRLGRCQRVLLRVNPARKPAGHGLAIATGITKFGVDEDQAPNVMEQVRSLRNIRCVGIQIFSESNILSADTLARHHVDTVAIAQRLRDRGFPIEIVDFGGGIGVPYRPAERPFDLERYASTTHELAINHDFQFILELGRYLVAESGTYLTRVLDIKQSYGQTIVIVDGGVNHLFRPRLLHANALLEVIGKREPPSQTVSIHGPLPSPEDCLVDRLALPPLDVGDLLAIRNCGAYGLSHGLLGFVSHPMPAEVVVDGDRHRLARERGSPADALMRQRP</sequence>
<dbReference type="Gene3D" id="3.20.20.10">
    <property type="entry name" value="Alanine racemase"/>
    <property type="match status" value="1"/>
</dbReference>
<gene>
    <name evidence="6" type="ORF">NITHO_3960002</name>
</gene>
<dbReference type="AlphaFoldDB" id="I4EJC6"/>
<dbReference type="EMBL" id="CAGS01000330">
    <property type="protein sequence ID" value="CCF84788.1"/>
    <property type="molecule type" value="Genomic_DNA"/>
</dbReference>
<keyword evidence="2" id="KW-0210">Decarboxylase</keyword>
<keyword evidence="3" id="KW-0663">Pyridoxal phosphate</keyword>
<dbReference type="Proteomes" id="UP000004221">
    <property type="component" value="Unassembled WGS sequence"/>
</dbReference>
<evidence type="ECO:0000259" key="5">
    <source>
        <dbReference type="Pfam" id="PF02784"/>
    </source>
</evidence>
<evidence type="ECO:0000313" key="7">
    <source>
        <dbReference type="Proteomes" id="UP000004221"/>
    </source>
</evidence>
<comment type="cofactor">
    <cofactor evidence="1">
        <name>pyridoxal 5'-phosphate</name>
        <dbReference type="ChEBI" id="CHEBI:597326"/>
    </cofactor>
</comment>
<dbReference type="SUPFAM" id="SSF50621">
    <property type="entry name" value="Alanine racemase C-terminal domain-like"/>
    <property type="match status" value="1"/>
</dbReference>
<dbReference type="InterPro" id="IPR029066">
    <property type="entry name" value="PLP-binding_barrel"/>
</dbReference>
<dbReference type="InterPro" id="IPR000183">
    <property type="entry name" value="Orn/DAP/Arg_de-COase"/>
</dbReference>
<accession>I4EJC6</accession>
<proteinExistence type="predicted"/>
<reference evidence="6 7" key="1">
    <citation type="journal article" date="2012" name="ISME J.">
        <title>Nitrification expanded: discovery, physiology and genomics of a nitrite-oxidizing bacterium from the phylum Chloroflexi.</title>
        <authorList>
            <person name="Sorokin D.Y."/>
            <person name="Lucker S."/>
            <person name="Vejmelkova D."/>
            <person name="Kostrikina N.A."/>
            <person name="Kleerebezem R."/>
            <person name="Rijpstra W.I."/>
            <person name="Damste J.S."/>
            <person name="Le Paslier D."/>
            <person name="Muyzer G."/>
            <person name="Wagner M."/>
            <person name="van Loosdrecht M.C."/>
            <person name="Daims H."/>
        </authorList>
    </citation>
    <scope>NUCLEOTIDE SEQUENCE [LARGE SCALE GENOMIC DNA]</scope>
    <source>
        <strain evidence="7">none</strain>
    </source>
</reference>
<organism evidence="6 7">
    <name type="scientific">Nitrolancea hollandica Lb</name>
    <dbReference type="NCBI Taxonomy" id="1129897"/>
    <lineage>
        <taxon>Bacteria</taxon>
        <taxon>Pseudomonadati</taxon>
        <taxon>Thermomicrobiota</taxon>
        <taxon>Thermomicrobia</taxon>
        <taxon>Sphaerobacterales</taxon>
        <taxon>Sphaerobacterineae</taxon>
        <taxon>Sphaerobacteraceae</taxon>
        <taxon>Nitrolancea</taxon>
    </lineage>
</organism>
<dbReference type="GO" id="GO:0008836">
    <property type="term" value="F:diaminopimelate decarboxylase activity"/>
    <property type="evidence" value="ECO:0007669"/>
    <property type="project" value="UniProtKB-EC"/>
</dbReference>
<dbReference type="Gene3D" id="2.40.37.10">
    <property type="entry name" value="Lyase, Ornithine Decarboxylase, Chain A, domain 1"/>
    <property type="match status" value="1"/>
</dbReference>
<evidence type="ECO:0000256" key="3">
    <source>
        <dbReference type="ARBA" id="ARBA00022898"/>
    </source>
</evidence>
<keyword evidence="4 6" id="KW-0456">Lyase</keyword>
<evidence type="ECO:0000256" key="4">
    <source>
        <dbReference type="ARBA" id="ARBA00023239"/>
    </source>
</evidence>
<evidence type="ECO:0000313" key="6">
    <source>
        <dbReference type="EMBL" id="CCF84788.1"/>
    </source>
</evidence>
<dbReference type="InterPro" id="IPR002986">
    <property type="entry name" value="DAP_deCOOHase_LysA"/>
</dbReference>
<evidence type="ECO:0000256" key="2">
    <source>
        <dbReference type="ARBA" id="ARBA00022793"/>
    </source>
</evidence>
<protein>
    <submittedName>
        <fullName evidence="6">Putative Diaminopimelate decarboxylase</fullName>
        <ecNumber evidence="6">4.1.1.20</ecNumber>
    </submittedName>
</protein>
<feature type="domain" description="Orn/DAP/Arg decarboxylase 2 N-terminal" evidence="5">
    <location>
        <begin position="68"/>
        <end position="312"/>
    </location>
</feature>
<dbReference type="PANTHER" id="PTHR43727">
    <property type="entry name" value="DIAMINOPIMELATE DECARBOXYLASE"/>
    <property type="match status" value="1"/>
</dbReference>
<dbReference type="PRINTS" id="PR01179">
    <property type="entry name" value="ODADCRBXLASE"/>
</dbReference>
<comment type="caution">
    <text evidence="6">The sequence shown here is derived from an EMBL/GenBank/DDBJ whole genome shotgun (WGS) entry which is preliminary data.</text>
</comment>
<dbReference type="GO" id="GO:0009089">
    <property type="term" value="P:lysine biosynthetic process via diaminopimelate"/>
    <property type="evidence" value="ECO:0007669"/>
    <property type="project" value="InterPro"/>
</dbReference>
<dbReference type="InterPro" id="IPR009006">
    <property type="entry name" value="Ala_racemase/Decarboxylase_C"/>
</dbReference>
<keyword evidence="7" id="KW-1185">Reference proteome</keyword>
<evidence type="ECO:0000256" key="1">
    <source>
        <dbReference type="ARBA" id="ARBA00001933"/>
    </source>
</evidence>
<dbReference type="SUPFAM" id="SSF51419">
    <property type="entry name" value="PLP-binding barrel"/>
    <property type="match status" value="1"/>
</dbReference>
<dbReference type="InterPro" id="IPR022644">
    <property type="entry name" value="De-COase2_N"/>
</dbReference>
<dbReference type="PRINTS" id="PR01181">
    <property type="entry name" value="DAPDCRBXLASE"/>
</dbReference>
<name>I4EJC6_9BACT</name>
<dbReference type="Pfam" id="PF02784">
    <property type="entry name" value="Orn_Arg_deC_N"/>
    <property type="match status" value="1"/>
</dbReference>
<dbReference type="PANTHER" id="PTHR43727:SF2">
    <property type="entry name" value="GROUP IV DECARBOXYLASE"/>
    <property type="match status" value="1"/>
</dbReference>
<dbReference type="EC" id="4.1.1.20" evidence="6"/>